<dbReference type="GO" id="GO:0003677">
    <property type="term" value="F:DNA binding"/>
    <property type="evidence" value="ECO:0007669"/>
    <property type="project" value="UniProtKB-KW"/>
</dbReference>
<dbReference type="GO" id="GO:0005634">
    <property type="term" value="C:nucleus"/>
    <property type="evidence" value="ECO:0007669"/>
    <property type="project" value="TreeGrafter"/>
</dbReference>
<proteinExistence type="predicted"/>
<evidence type="ECO:0000256" key="9">
    <source>
        <dbReference type="ARBA" id="ARBA00023242"/>
    </source>
</evidence>
<accession>L5M8E7</accession>
<keyword evidence="1" id="KW-0479">Metal-binding</keyword>
<evidence type="ECO:0000313" key="12">
    <source>
        <dbReference type="Proteomes" id="UP000010556"/>
    </source>
</evidence>
<evidence type="ECO:0000256" key="5">
    <source>
        <dbReference type="ARBA" id="ARBA00023015"/>
    </source>
</evidence>
<sequence>MCFTAPSTDHGKMGLARHTALLVETMFQLPVNNLGSLRKARKTVKKILSDIGLEYCKEHIEDFKQFEPNDFYLKNTTWEDVGLWDPSLTKNQDYRTKPFCCSACPFSSKFFSAYKSHFRNVHSEDFENRILLNCPYCTFNADKKTLETHIKIFHAPNASTPRAGIFTMQRFPRSTHTKEGKLQGAELAFSAIVTLIHAEGRGLAATSHF</sequence>
<dbReference type="PANTHER" id="PTHR15740:SF1">
    <property type="entry name" value="ACTIVITY-DEPENDENT NEUROPROTECTOR HOMEOBOX PROTEIN"/>
    <property type="match status" value="1"/>
</dbReference>
<dbReference type="Pfam" id="PF19627">
    <property type="entry name" value="ADNP_N"/>
    <property type="match status" value="1"/>
</dbReference>
<keyword evidence="2" id="KW-0677">Repeat</keyword>
<gene>
    <name evidence="11" type="ORF">MDA_GLEAN10010578</name>
</gene>
<protein>
    <submittedName>
        <fullName evidence="11">Activity-dependent neuroprotector homeobox protein</fullName>
    </submittedName>
</protein>
<reference evidence="12" key="1">
    <citation type="journal article" date="2013" name="Science">
        <title>Comparative analysis of bat genomes provides insight into the evolution of flight and immunity.</title>
        <authorList>
            <person name="Zhang G."/>
            <person name="Cowled C."/>
            <person name="Shi Z."/>
            <person name="Huang Z."/>
            <person name="Bishop-Lilly K.A."/>
            <person name="Fang X."/>
            <person name="Wynne J.W."/>
            <person name="Xiong Z."/>
            <person name="Baker M.L."/>
            <person name="Zhao W."/>
            <person name="Tachedjian M."/>
            <person name="Zhu Y."/>
            <person name="Zhou P."/>
            <person name="Jiang X."/>
            <person name="Ng J."/>
            <person name="Yang L."/>
            <person name="Wu L."/>
            <person name="Xiao J."/>
            <person name="Feng Y."/>
            <person name="Chen Y."/>
            <person name="Sun X."/>
            <person name="Zhang Y."/>
            <person name="Marsh G.A."/>
            <person name="Crameri G."/>
            <person name="Broder C.C."/>
            <person name="Frey K.G."/>
            <person name="Wang L.F."/>
            <person name="Wang J."/>
        </authorList>
    </citation>
    <scope>NUCLEOTIDE SEQUENCE [LARGE SCALE GENOMIC DNA]</scope>
</reference>
<keyword evidence="12" id="KW-1185">Reference proteome</keyword>
<evidence type="ECO:0000256" key="1">
    <source>
        <dbReference type="ARBA" id="ARBA00022723"/>
    </source>
</evidence>
<feature type="domain" description="ADNP zinc finger" evidence="10">
    <location>
        <begin position="27"/>
        <end position="155"/>
    </location>
</feature>
<evidence type="ECO:0000256" key="7">
    <source>
        <dbReference type="ARBA" id="ARBA00023155"/>
    </source>
</evidence>
<organism evidence="11 12">
    <name type="scientific">Myotis davidii</name>
    <name type="common">David's myotis</name>
    <dbReference type="NCBI Taxonomy" id="225400"/>
    <lineage>
        <taxon>Eukaryota</taxon>
        <taxon>Metazoa</taxon>
        <taxon>Chordata</taxon>
        <taxon>Craniata</taxon>
        <taxon>Vertebrata</taxon>
        <taxon>Euteleostomi</taxon>
        <taxon>Mammalia</taxon>
        <taxon>Eutheria</taxon>
        <taxon>Laurasiatheria</taxon>
        <taxon>Chiroptera</taxon>
        <taxon>Yangochiroptera</taxon>
        <taxon>Vespertilionidae</taxon>
        <taxon>Myotis</taxon>
    </lineage>
</organism>
<dbReference type="PANTHER" id="PTHR15740">
    <property type="entry name" value="NEUROPROTECTIVE PEPTIDE-CONTAINING PROTEIN"/>
    <property type="match status" value="1"/>
</dbReference>
<dbReference type="AlphaFoldDB" id="L5M8E7"/>
<evidence type="ECO:0000256" key="2">
    <source>
        <dbReference type="ARBA" id="ARBA00022737"/>
    </source>
</evidence>
<evidence type="ECO:0000256" key="6">
    <source>
        <dbReference type="ARBA" id="ARBA00023125"/>
    </source>
</evidence>
<name>L5M8E7_MYODS</name>
<dbReference type="EMBL" id="KB103525">
    <property type="protein sequence ID" value="ELK33978.1"/>
    <property type="molecule type" value="Genomic_DNA"/>
</dbReference>
<dbReference type="GO" id="GO:0008270">
    <property type="term" value="F:zinc ion binding"/>
    <property type="evidence" value="ECO:0007669"/>
    <property type="project" value="UniProtKB-KW"/>
</dbReference>
<keyword evidence="8" id="KW-0804">Transcription</keyword>
<keyword evidence="4" id="KW-0862">Zinc</keyword>
<keyword evidence="6 11" id="KW-0238">DNA-binding</keyword>
<keyword evidence="5" id="KW-0805">Transcription regulation</keyword>
<evidence type="ECO:0000256" key="4">
    <source>
        <dbReference type="ARBA" id="ARBA00022833"/>
    </source>
</evidence>
<dbReference type="InterPro" id="IPR038861">
    <property type="entry name" value="ADNP/ADNP2"/>
</dbReference>
<evidence type="ECO:0000256" key="8">
    <source>
        <dbReference type="ARBA" id="ARBA00023163"/>
    </source>
</evidence>
<evidence type="ECO:0000313" key="11">
    <source>
        <dbReference type="EMBL" id="ELK33978.1"/>
    </source>
</evidence>
<dbReference type="InterPro" id="IPR045762">
    <property type="entry name" value="ADNP_Znf"/>
</dbReference>
<keyword evidence="9" id="KW-0539">Nucleus</keyword>
<dbReference type="Gene3D" id="3.30.160.60">
    <property type="entry name" value="Classic Zinc Finger"/>
    <property type="match status" value="1"/>
</dbReference>
<dbReference type="Proteomes" id="UP000010556">
    <property type="component" value="Unassembled WGS sequence"/>
</dbReference>
<keyword evidence="7 11" id="KW-0371">Homeobox</keyword>
<keyword evidence="3" id="KW-0863">Zinc-finger</keyword>
<evidence type="ECO:0000256" key="3">
    <source>
        <dbReference type="ARBA" id="ARBA00022771"/>
    </source>
</evidence>
<evidence type="ECO:0000259" key="10">
    <source>
        <dbReference type="Pfam" id="PF19627"/>
    </source>
</evidence>
<dbReference type="GO" id="GO:0010468">
    <property type="term" value="P:regulation of gene expression"/>
    <property type="evidence" value="ECO:0007669"/>
    <property type="project" value="TreeGrafter"/>
</dbReference>